<evidence type="ECO:0000256" key="11">
    <source>
        <dbReference type="ARBA" id="ARBA00023170"/>
    </source>
</evidence>
<keyword evidence="9 14" id="KW-1133">Transmembrane helix</keyword>
<gene>
    <name evidence="16" type="ORF">NHX12_027736</name>
</gene>
<evidence type="ECO:0000256" key="5">
    <source>
        <dbReference type="ARBA" id="ARBA00022692"/>
    </source>
</evidence>
<protein>
    <recommendedName>
        <fullName evidence="15">TIR domain-containing protein</fullName>
    </recommendedName>
</protein>
<keyword evidence="13" id="KW-0395">Inflammatory response</keyword>
<comment type="subcellular location">
    <subcellularLocation>
        <location evidence="1">Membrane</location>
        <topology evidence="1">Single-pass type I membrane protein</topology>
    </subcellularLocation>
</comment>
<keyword evidence="5 14" id="KW-0812">Transmembrane</keyword>
<dbReference type="SUPFAM" id="SSF52200">
    <property type="entry name" value="Toll/Interleukin receptor TIR domain"/>
    <property type="match status" value="2"/>
</dbReference>
<evidence type="ECO:0000256" key="14">
    <source>
        <dbReference type="SAM" id="Phobius"/>
    </source>
</evidence>
<evidence type="ECO:0000256" key="7">
    <source>
        <dbReference type="ARBA" id="ARBA00022737"/>
    </source>
</evidence>
<feature type="domain" description="TIR" evidence="15">
    <location>
        <begin position="156"/>
        <end position="297"/>
    </location>
</feature>
<reference evidence="16" key="1">
    <citation type="submission" date="2022-07" db="EMBL/GenBank/DDBJ databases">
        <title>Chromosome-level genome of Muraenolepis orangiensis.</title>
        <authorList>
            <person name="Kim J."/>
        </authorList>
    </citation>
    <scope>NUCLEOTIDE SEQUENCE</scope>
    <source>
        <strain evidence="16">KU_S4_2022</strain>
        <tissue evidence="16">Muscle</tissue>
    </source>
</reference>
<evidence type="ECO:0000256" key="13">
    <source>
        <dbReference type="ARBA" id="ARBA00023198"/>
    </source>
</evidence>
<dbReference type="FunFam" id="3.40.50.10140:FF:000001">
    <property type="entry name" value="Toll-like receptor 2"/>
    <property type="match status" value="1"/>
</dbReference>
<keyword evidence="17" id="KW-1185">Reference proteome</keyword>
<dbReference type="InterPro" id="IPR000483">
    <property type="entry name" value="Cys-rich_flank_reg_C"/>
</dbReference>
<evidence type="ECO:0000259" key="15">
    <source>
        <dbReference type="PROSITE" id="PS50104"/>
    </source>
</evidence>
<keyword evidence="11" id="KW-0675">Receptor</keyword>
<feature type="transmembrane region" description="Helical" evidence="14">
    <location>
        <begin position="372"/>
        <end position="396"/>
    </location>
</feature>
<evidence type="ECO:0000256" key="10">
    <source>
        <dbReference type="ARBA" id="ARBA00023136"/>
    </source>
</evidence>
<keyword evidence="12" id="KW-0325">Glycoprotein</keyword>
<keyword evidence="8" id="KW-0391">Immunity</keyword>
<dbReference type="GO" id="GO:0006954">
    <property type="term" value="P:inflammatory response"/>
    <property type="evidence" value="ECO:0007669"/>
    <property type="project" value="UniProtKB-KW"/>
</dbReference>
<evidence type="ECO:0000313" key="16">
    <source>
        <dbReference type="EMBL" id="KAJ3605692.1"/>
    </source>
</evidence>
<dbReference type="PRINTS" id="PR01537">
    <property type="entry name" value="INTRLKN1R1F"/>
</dbReference>
<dbReference type="EMBL" id="JANIIK010000043">
    <property type="protein sequence ID" value="KAJ3605692.1"/>
    <property type="molecule type" value="Genomic_DNA"/>
</dbReference>
<keyword evidence="10 14" id="KW-0472">Membrane</keyword>
<evidence type="ECO:0000256" key="2">
    <source>
        <dbReference type="ARBA" id="ARBA00009634"/>
    </source>
</evidence>
<organism evidence="16 17">
    <name type="scientific">Muraenolepis orangiensis</name>
    <name type="common">Patagonian moray cod</name>
    <dbReference type="NCBI Taxonomy" id="630683"/>
    <lineage>
        <taxon>Eukaryota</taxon>
        <taxon>Metazoa</taxon>
        <taxon>Chordata</taxon>
        <taxon>Craniata</taxon>
        <taxon>Vertebrata</taxon>
        <taxon>Euteleostomi</taxon>
        <taxon>Actinopterygii</taxon>
        <taxon>Neopterygii</taxon>
        <taxon>Teleostei</taxon>
        <taxon>Neoteleostei</taxon>
        <taxon>Acanthomorphata</taxon>
        <taxon>Zeiogadaria</taxon>
        <taxon>Gadariae</taxon>
        <taxon>Gadiformes</taxon>
        <taxon>Muraenolepidoidei</taxon>
        <taxon>Muraenolepididae</taxon>
        <taxon>Muraenolepis</taxon>
    </lineage>
</organism>
<feature type="transmembrane region" description="Helical" evidence="14">
    <location>
        <begin position="104"/>
        <end position="129"/>
    </location>
</feature>
<dbReference type="InterPro" id="IPR032675">
    <property type="entry name" value="LRR_dom_sf"/>
</dbReference>
<proteinExistence type="inferred from homology"/>
<accession>A0A9Q0ECT8</accession>
<dbReference type="PANTHER" id="PTHR24365:SF522">
    <property type="entry name" value="LOW QUALITY PROTEIN: TOLL-LIKE RECEPTOR 13-RELATED"/>
    <property type="match status" value="1"/>
</dbReference>
<evidence type="ECO:0000256" key="4">
    <source>
        <dbReference type="ARBA" id="ARBA00022614"/>
    </source>
</evidence>
<keyword evidence="3" id="KW-0399">Innate immunity</keyword>
<evidence type="ECO:0000256" key="9">
    <source>
        <dbReference type="ARBA" id="ARBA00022989"/>
    </source>
</evidence>
<dbReference type="OrthoDB" id="1421090at2759"/>
<evidence type="ECO:0000256" key="3">
    <source>
        <dbReference type="ARBA" id="ARBA00022588"/>
    </source>
</evidence>
<dbReference type="InterPro" id="IPR000157">
    <property type="entry name" value="TIR_dom"/>
</dbReference>
<name>A0A9Q0ECT8_9TELE</name>
<evidence type="ECO:0000256" key="6">
    <source>
        <dbReference type="ARBA" id="ARBA00022729"/>
    </source>
</evidence>
<keyword evidence="4" id="KW-0433">Leucine-rich repeat</keyword>
<dbReference type="InterPro" id="IPR035897">
    <property type="entry name" value="Toll_tir_struct_dom_sf"/>
</dbReference>
<keyword evidence="7" id="KW-0677">Repeat</keyword>
<dbReference type="PANTHER" id="PTHR24365">
    <property type="entry name" value="TOLL-LIKE RECEPTOR"/>
    <property type="match status" value="1"/>
</dbReference>
<sequence>MNNLKSLDFLAQANLVSLSCLILTENKLAVINDNIVHFLPALTYLDVTENPLICDCSNSGFLQWALSSVHTQVSVGPGNKCTYPVSKKGTMLLDMDLNSCWMDTSFLCCVSTAGLVLLTVLVAFGSHFLRWRLVYAYYRLVTSRYDARRRKGNEVYRYDAFISYNVRDEAWVHREMLPALEAERDWRLCLHHRDFQPGRSIVENVTEAIYGSRKTVCVISRHYLASEWCSREIQMASHRLLDEKKDVLILLFLEELSELQLSPYYRMRRLVRRSSYLSWPRAVRHPQLFWQNVHRALESGDDSHGDHHHHGDDVTENPLICDCSNSGFLQWALSSVHTQVSVGPGNKCTYPVSKKGTMLLDMDLNSCWMDTSFLCCVSTAGLVLLTVLVAFGSHFLRWRLVYAYYRLVTSRYDARRRKGNEVYRYDAFISYNVRDEAWVHREMLPALEAERDWRLCLHHRDFQPGRSIAENVTEAIYGSRKTVCVISRHYLASEWCSREIQMAR</sequence>
<comment type="similarity">
    <text evidence="2">Belongs to the Toll-like receptor family.</text>
</comment>
<dbReference type="GO" id="GO:0038023">
    <property type="term" value="F:signaling receptor activity"/>
    <property type="evidence" value="ECO:0007669"/>
    <property type="project" value="TreeGrafter"/>
</dbReference>
<dbReference type="PROSITE" id="PS51257">
    <property type="entry name" value="PROKAR_LIPOPROTEIN"/>
    <property type="match status" value="1"/>
</dbReference>
<dbReference type="PROSITE" id="PS50104">
    <property type="entry name" value="TIR"/>
    <property type="match status" value="2"/>
</dbReference>
<dbReference type="AlphaFoldDB" id="A0A9Q0ECT8"/>
<dbReference type="Proteomes" id="UP001148018">
    <property type="component" value="Unassembled WGS sequence"/>
</dbReference>
<dbReference type="GO" id="GO:0002224">
    <property type="term" value="P:toll-like receptor signaling pathway"/>
    <property type="evidence" value="ECO:0007669"/>
    <property type="project" value="TreeGrafter"/>
</dbReference>
<dbReference type="GO" id="GO:0005886">
    <property type="term" value="C:plasma membrane"/>
    <property type="evidence" value="ECO:0007669"/>
    <property type="project" value="TreeGrafter"/>
</dbReference>
<dbReference type="Gene3D" id="3.80.10.10">
    <property type="entry name" value="Ribonuclease Inhibitor"/>
    <property type="match status" value="2"/>
</dbReference>
<comment type="caution">
    <text evidence="16">The sequence shown here is derived from an EMBL/GenBank/DDBJ whole genome shotgun (WGS) entry which is preliminary data.</text>
</comment>
<dbReference type="SMART" id="SM00082">
    <property type="entry name" value="LRRCT"/>
    <property type="match status" value="2"/>
</dbReference>
<dbReference type="Pfam" id="PF01582">
    <property type="entry name" value="TIR"/>
    <property type="match status" value="2"/>
</dbReference>
<keyword evidence="6" id="KW-0732">Signal</keyword>
<feature type="domain" description="TIR" evidence="15">
    <location>
        <begin position="423"/>
        <end position="504"/>
    </location>
</feature>
<dbReference type="GO" id="GO:0045087">
    <property type="term" value="P:innate immune response"/>
    <property type="evidence" value="ECO:0007669"/>
    <property type="project" value="UniProtKB-KW"/>
</dbReference>
<dbReference type="SUPFAM" id="SSF52058">
    <property type="entry name" value="L domain-like"/>
    <property type="match status" value="1"/>
</dbReference>
<evidence type="ECO:0000313" key="17">
    <source>
        <dbReference type="Proteomes" id="UP001148018"/>
    </source>
</evidence>
<dbReference type="Gene3D" id="3.40.50.10140">
    <property type="entry name" value="Toll/interleukin-1 receptor homology (TIR) domain"/>
    <property type="match status" value="2"/>
</dbReference>
<evidence type="ECO:0000256" key="12">
    <source>
        <dbReference type="ARBA" id="ARBA00023180"/>
    </source>
</evidence>
<evidence type="ECO:0000256" key="1">
    <source>
        <dbReference type="ARBA" id="ARBA00004479"/>
    </source>
</evidence>
<evidence type="ECO:0000256" key="8">
    <source>
        <dbReference type="ARBA" id="ARBA00022859"/>
    </source>
</evidence>
<dbReference type="SMART" id="SM00255">
    <property type="entry name" value="TIR"/>
    <property type="match status" value="2"/>
</dbReference>